<dbReference type="Proteomes" id="UP000679992">
    <property type="component" value="Unassembled WGS sequence"/>
</dbReference>
<feature type="transmembrane region" description="Helical" evidence="1">
    <location>
        <begin position="6"/>
        <end position="28"/>
    </location>
</feature>
<dbReference type="EMBL" id="BOSL01000008">
    <property type="protein sequence ID" value="GIP53867.1"/>
    <property type="molecule type" value="Genomic_DNA"/>
</dbReference>
<evidence type="ECO:0000256" key="1">
    <source>
        <dbReference type="SAM" id="Phobius"/>
    </source>
</evidence>
<reference evidence="2 3" key="1">
    <citation type="submission" date="2021-03" db="EMBL/GenBank/DDBJ databases">
        <title>Antimicrobial resistance genes in bacteria isolated from Japanese honey, and their potential for conferring macrolide and lincosamide resistance in the American foulbrood pathogen Paenibacillus larvae.</title>
        <authorList>
            <person name="Okamoto M."/>
            <person name="Kumagai M."/>
            <person name="Kanamori H."/>
            <person name="Takamatsu D."/>
        </authorList>
    </citation>
    <scope>NUCLEOTIDE SEQUENCE [LARGE SCALE GENOMIC DNA]</scope>
    <source>
        <strain evidence="2 3">J42TS3</strain>
    </source>
</reference>
<keyword evidence="3" id="KW-1185">Reference proteome</keyword>
<evidence type="ECO:0008006" key="4">
    <source>
        <dbReference type="Google" id="ProtNLM"/>
    </source>
</evidence>
<organism evidence="2 3">
    <name type="scientific">Paenibacillus vini</name>
    <dbReference type="NCBI Taxonomy" id="1476024"/>
    <lineage>
        <taxon>Bacteria</taxon>
        <taxon>Bacillati</taxon>
        <taxon>Bacillota</taxon>
        <taxon>Bacilli</taxon>
        <taxon>Bacillales</taxon>
        <taxon>Paenibacillaceae</taxon>
        <taxon>Paenibacillus</taxon>
    </lineage>
</organism>
<evidence type="ECO:0000313" key="3">
    <source>
        <dbReference type="Proteomes" id="UP000679992"/>
    </source>
</evidence>
<feature type="transmembrane region" description="Helical" evidence="1">
    <location>
        <begin position="71"/>
        <end position="89"/>
    </location>
</feature>
<keyword evidence="1" id="KW-1133">Transmembrane helix</keyword>
<sequence>MKRTSILISIAVGLGSILLLAALLKVNIVPMNEGMQHRQAWHEPMRYGHHGVPLHMNSNNAATPASGAKPVWHFVLQIAVLLGGVALFLKGKGGLKWTGAVFAVLSTMSLLTPLWGLVVLIIAFLLFRRIENNRKYISPQAINVYPSFVETTESRGRFLDEWERKQHKEE</sequence>
<comment type="caution">
    <text evidence="2">The sequence shown here is derived from an EMBL/GenBank/DDBJ whole genome shotgun (WGS) entry which is preliminary data.</text>
</comment>
<keyword evidence="1" id="KW-0812">Transmembrane</keyword>
<protein>
    <recommendedName>
        <fullName evidence="4">DUF4064 domain-containing protein</fullName>
    </recommendedName>
</protein>
<proteinExistence type="predicted"/>
<keyword evidence="1" id="KW-0472">Membrane</keyword>
<evidence type="ECO:0000313" key="2">
    <source>
        <dbReference type="EMBL" id="GIP53867.1"/>
    </source>
</evidence>
<gene>
    <name evidence="2" type="ORF">J42TS3_29020</name>
</gene>
<feature type="transmembrane region" description="Helical" evidence="1">
    <location>
        <begin position="101"/>
        <end position="127"/>
    </location>
</feature>
<accession>A0ABQ4MD01</accession>
<dbReference type="RefSeq" id="WP_213655311.1">
    <property type="nucleotide sequence ID" value="NZ_BOSL01000008.1"/>
</dbReference>
<name>A0ABQ4MD01_9BACL</name>